<evidence type="ECO:0000313" key="5">
    <source>
        <dbReference type="EMBL" id="BDX07641.1"/>
    </source>
</evidence>
<dbReference type="RefSeq" id="WP_338293701.1">
    <property type="nucleotide sequence ID" value="NZ_AP027272.1"/>
</dbReference>
<evidence type="ECO:0000256" key="1">
    <source>
        <dbReference type="ARBA" id="ARBA00001946"/>
    </source>
</evidence>
<dbReference type="FunFam" id="3.30.70.270:FF:000001">
    <property type="entry name" value="Diguanylate cyclase domain protein"/>
    <property type="match status" value="1"/>
</dbReference>
<keyword evidence="6" id="KW-1185">Reference proteome</keyword>
<feature type="domain" description="GGDEF" evidence="4">
    <location>
        <begin position="382"/>
        <end position="514"/>
    </location>
</feature>
<dbReference type="Proteomes" id="UP001333710">
    <property type="component" value="Chromosome"/>
</dbReference>
<sequence length="514" mass="58169">MEGARSGTGNLVENQQKQIRLLKHQVANLSEFIIRLTKVYDGGFPEIDTKLHTLRNQLKSSSHWLQAEASISELTGPILKHADALRSFNHEAVSGLETLANQVLNSGTADVEFKQLLNDYIIELNSSSMSLGAVSHHFRKGAELLFALIEAHPLNNSEAADNAGITQELHEQITREFKELIAQLIASSPQEQALKDIAEQLEGGLSRQELMQCCLVVLRTLTDELLQERKQAERYVHKLQKSLTGVGQKVEASIKSSEQQYQIKLDNSKALRSQIDDFGIEVHNAIDLAILKQQANEMLDKMATTLTSREMQDKEEQVSVMELLSSMKAQLATLERETEAYKQRLLEQKYHSYRDSLTQVPNRNAYNERVELEYRRWKRHKHPICLAVVDIDHFKKINDNFGHAAGDKTLQVIAQNISKCLRNTDFFARWGGEEFVVLLPQTPIAQVKKPLETIRKQIQKIPFKFKDRNVSITASIGATEFTQGDTIATAFERADKALYEAKNSGRNRCIIIQG</sequence>
<proteinExistence type="predicted"/>
<dbReference type="KEGG" id="pmaw:MACH26_31620"/>
<dbReference type="NCBIfam" id="TIGR00254">
    <property type="entry name" value="GGDEF"/>
    <property type="match status" value="1"/>
</dbReference>
<comment type="catalytic activity">
    <reaction evidence="3">
        <text>2 GTP = 3',3'-c-di-GMP + 2 diphosphate</text>
        <dbReference type="Rhea" id="RHEA:24898"/>
        <dbReference type="ChEBI" id="CHEBI:33019"/>
        <dbReference type="ChEBI" id="CHEBI:37565"/>
        <dbReference type="ChEBI" id="CHEBI:58805"/>
        <dbReference type="EC" id="2.7.7.65"/>
    </reaction>
</comment>
<dbReference type="PROSITE" id="PS50887">
    <property type="entry name" value="GGDEF"/>
    <property type="match status" value="1"/>
</dbReference>
<dbReference type="PANTHER" id="PTHR45138">
    <property type="entry name" value="REGULATORY COMPONENTS OF SENSORY TRANSDUCTION SYSTEM"/>
    <property type="match status" value="1"/>
</dbReference>
<dbReference type="InterPro" id="IPR000160">
    <property type="entry name" value="GGDEF_dom"/>
</dbReference>
<evidence type="ECO:0000313" key="6">
    <source>
        <dbReference type="Proteomes" id="UP001333710"/>
    </source>
</evidence>
<dbReference type="InterPro" id="IPR043128">
    <property type="entry name" value="Rev_trsase/Diguanyl_cyclase"/>
</dbReference>
<dbReference type="Gene3D" id="3.30.70.270">
    <property type="match status" value="1"/>
</dbReference>
<evidence type="ECO:0000256" key="3">
    <source>
        <dbReference type="ARBA" id="ARBA00034247"/>
    </source>
</evidence>
<dbReference type="InterPro" id="IPR050469">
    <property type="entry name" value="Diguanylate_Cyclase"/>
</dbReference>
<protein>
    <recommendedName>
        <fullName evidence="2">diguanylate cyclase</fullName>
        <ecNumber evidence="2">2.7.7.65</ecNumber>
    </recommendedName>
</protein>
<gene>
    <name evidence="5" type="ORF">MACH26_31620</name>
</gene>
<dbReference type="Pfam" id="PF00990">
    <property type="entry name" value="GGDEF"/>
    <property type="match status" value="1"/>
</dbReference>
<comment type="cofactor">
    <cofactor evidence="1">
        <name>Mg(2+)</name>
        <dbReference type="ChEBI" id="CHEBI:18420"/>
    </cofactor>
</comment>
<evidence type="ECO:0000256" key="2">
    <source>
        <dbReference type="ARBA" id="ARBA00012528"/>
    </source>
</evidence>
<organism evidence="5 6">
    <name type="scientific">Planctobacterium marinum</name>
    <dbReference type="NCBI Taxonomy" id="1631968"/>
    <lineage>
        <taxon>Bacteria</taxon>
        <taxon>Pseudomonadati</taxon>
        <taxon>Pseudomonadota</taxon>
        <taxon>Gammaproteobacteria</taxon>
        <taxon>Alteromonadales</taxon>
        <taxon>Alteromonadaceae</taxon>
        <taxon>Planctobacterium</taxon>
    </lineage>
</organism>
<dbReference type="SUPFAM" id="SSF55073">
    <property type="entry name" value="Nucleotide cyclase"/>
    <property type="match status" value="1"/>
</dbReference>
<name>A0AA48HJM2_9ALTE</name>
<dbReference type="GO" id="GO:0052621">
    <property type="term" value="F:diguanylate cyclase activity"/>
    <property type="evidence" value="ECO:0007669"/>
    <property type="project" value="UniProtKB-EC"/>
</dbReference>
<dbReference type="Pfam" id="PF20975">
    <property type="entry name" value="DGCcoil"/>
    <property type="match status" value="1"/>
</dbReference>
<dbReference type="InterPro" id="IPR029787">
    <property type="entry name" value="Nucleotide_cyclase"/>
</dbReference>
<dbReference type="AlphaFoldDB" id="A0AA48HJM2"/>
<reference evidence="5" key="1">
    <citation type="submission" date="2023-01" db="EMBL/GenBank/DDBJ databases">
        <title>Complete genome sequence of Planctobacterium marinum strain Dej080120_11.</title>
        <authorList>
            <person name="Ueki S."/>
            <person name="Maruyama F."/>
        </authorList>
    </citation>
    <scope>NUCLEOTIDE SEQUENCE</scope>
    <source>
        <strain evidence="5">Dej080120_11</strain>
    </source>
</reference>
<dbReference type="CDD" id="cd01949">
    <property type="entry name" value="GGDEF"/>
    <property type="match status" value="1"/>
</dbReference>
<dbReference type="PANTHER" id="PTHR45138:SF9">
    <property type="entry name" value="DIGUANYLATE CYCLASE DGCM-RELATED"/>
    <property type="match status" value="1"/>
</dbReference>
<evidence type="ECO:0000259" key="4">
    <source>
        <dbReference type="PROSITE" id="PS50887"/>
    </source>
</evidence>
<accession>A0AA48HJM2</accession>
<dbReference type="InterPro" id="IPR048516">
    <property type="entry name" value="DGCcoil"/>
</dbReference>
<dbReference type="EC" id="2.7.7.65" evidence="2"/>
<dbReference type="EMBL" id="AP027272">
    <property type="protein sequence ID" value="BDX07641.1"/>
    <property type="molecule type" value="Genomic_DNA"/>
</dbReference>
<dbReference type="SMART" id="SM00267">
    <property type="entry name" value="GGDEF"/>
    <property type="match status" value="1"/>
</dbReference>